<gene>
    <name evidence="1" type="ORF">CALCODRAFT_441581</name>
</gene>
<dbReference type="EMBL" id="KV424066">
    <property type="protein sequence ID" value="KZT52450.1"/>
    <property type="molecule type" value="Genomic_DNA"/>
</dbReference>
<proteinExistence type="predicted"/>
<dbReference type="AlphaFoldDB" id="A0A165DBF2"/>
<accession>A0A165DBF2</accession>
<keyword evidence="2" id="KW-1185">Reference proteome</keyword>
<dbReference type="STRING" id="1353952.A0A165DBF2"/>
<protein>
    <submittedName>
        <fullName evidence="1">Uncharacterized protein</fullName>
    </submittedName>
</protein>
<name>A0A165DBF2_9BASI</name>
<dbReference type="Proteomes" id="UP000076842">
    <property type="component" value="Unassembled WGS sequence"/>
</dbReference>
<evidence type="ECO:0000313" key="2">
    <source>
        <dbReference type="Proteomes" id="UP000076842"/>
    </source>
</evidence>
<evidence type="ECO:0000313" key="1">
    <source>
        <dbReference type="EMBL" id="KZT52450.1"/>
    </source>
</evidence>
<dbReference type="OrthoDB" id="5987198at2759"/>
<organism evidence="1 2">
    <name type="scientific">Calocera cornea HHB12733</name>
    <dbReference type="NCBI Taxonomy" id="1353952"/>
    <lineage>
        <taxon>Eukaryota</taxon>
        <taxon>Fungi</taxon>
        <taxon>Dikarya</taxon>
        <taxon>Basidiomycota</taxon>
        <taxon>Agaricomycotina</taxon>
        <taxon>Dacrymycetes</taxon>
        <taxon>Dacrymycetales</taxon>
        <taxon>Dacrymycetaceae</taxon>
        <taxon>Calocera</taxon>
    </lineage>
</organism>
<feature type="non-terminal residue" evidence="1">
    <location>
        <position position="1"/>
    </location>
</feature>
<dbReference type="InParanoid" id="A0A165DBF2"/>
<reference evidence="1 2" key="1">
    <citation type="journal article" date="2016" name="Mol. Biol. Evol.">
        <title>Comparative Genomics of Early-Diverging Mushroom-Forming Fungi Provides Insights into the Origins of Lignocellulose Decay Capabilities.</title>
        <authorList>
            <person name="Nagy L.G."/>
            <person name="Riley R."/>
            <person name="Tritt A."/>
            <person name="Adam C."/>
            <person name="Daum C."/>
            <person name="Floudas D."/>
            <person name="Sun H."/>
            <person name="Yadav J.S."/>
            <person name="Pangilinan J."/>
            <person name="Larsson K.H."/>
            <person name="Matsuura K."/>
            <person name="Barry K."/>
            <person name="Labutti K."/>
            <person name="Kuo R."/>
            <person name="Ohm R.A."/>
            <person name="Bhattacharya S.S."/>
            <person name="Shirouzu T."/>
            <person name="Yoshinaga Y."/>
            <person name="Martin F.M."/>
            <person name="Grigoriev I.V."/>
            <person name="Hibbett D.S."/>
        </authorList>
    </citation>
    <scope>NUCLEOTIDE SEQUENCE [LARGE SCALE GENOMIC DNA]</scope>
    <source>
        <strain evidence="1 2">HHB12733</strain>
    </source>
</reference>
<sequence>WVNLYKRLEGAGYRVRPRYHPEWVGSWVGTQKNVTDCEDNFGMSNLSIIMDDTRVSDVAQVLLRMWHNNERDGPELAVLPSFSDLSRADDPCNHCLPLLDRFNLQTPETFSMT</sequence>